<comment type="caution">
    <text evidence="1">The sequence shown here is derived from an EMBL/GenBank/DDBJ whole genome shotgun (WGS) entry which is preliminary data.</text>
</comment>
<evidence type="ECO:0000313" key="2">
    <source>
        <dbReference type="Proteomes" id="UP001166402"/>
    </source>
</evidence>
<dbReference type="EMBL" id="JAGGLT010000005">
    <property type="protein sequence ID" value="MBP2071181.1"/>
    <property type="molecule type" value="Genomic_DNA"/>
</dbReference>
<dbReference type="Proteomes" id="UP001166402">
    <property type="component" value="Unassembled WGS sequence"/>
</dbReference>
<keyword evidence="2" id="KW-1185">Reference proteome</keyword>
<evidence type="ECO:0000313" key="1">
    <source>
        <dbReference type="EMBL" id="MBP2071181.1"/>
    </source>
</evidence>
<accession>A0ABS4NBY3</accession>
<protein>
    <submittedName>
        <fullName evidence="1">Uncharacterized protein</fullName>
    </submittedName>
</protein>
<gene>
    <name evidence="1" type="ORF">J2Z80_000682</name>
</gene>
<dbReference type="RefSeq" id="WP_209453122.1">
    <property type="nucleotide sequence ID" value="NZ_JAGGLT010000005.1"/>
</dbReference>
<proteinExistence type="predicted"/>
<reference evidence="1" key="1">
    <citation type="submission" date="2021-03" db="EMBL/GenBank/DDBJ databases">
        <title>Genomic Encyclopedia of Type Strains, Phase IV (KMG-IV): sequencing the most valuable type-strain genomes for metagenomic binning, comparative biology and taxonomic classification.</title>
        <authorList>
            <person name="Goeker M."/>
        </authorList>
    </citation>
    <scope>NUCLEOTIDE SEQUENCE</scope>
    <source>
        <strain evidence="1">DSM 101588</strain>
    </source>
</reference>
<sequence length="93" mass="10913">MTKQEFKRLSKRDFTDAEYEAIETVYTFHPAISETEGKQQIASLYDTFGFRIIADMLPTAIKAKEYEEQIAQKKRELGKLQEEYRKLKYPLGA</sequence>
<organism evidence="1 2">
    <name type="scientific">Thermoanaerobacterium butyriciformans</name>
    <dbReference type="NCBI Taxonomy" id="1702242"/>
    <lineage>
        <taxon>Bacteria</taxon>
        <taxon>Bacillati</taxon>
        <taxon>Bacillota</taxon>
        <taxon>Clostridia</taxon>
        <taxon>Thermoanaerobacterales</taxon>
        <taxon>Thermoanaerobacteraceae</taxon>
        <taxon>Thermoanaerobacterium</taxon>
    </lineage>
</organism>
<name>A0ABS4NBY3_9THEO</name>